<keyword evidence="6" id="KW-0508">mRNA splicing</keyword>
<feature type="compositionally biased region" description="Polar residues" evidence="7">
    <location>
        <begin position="478"/>
        <end position="495"/>
    </location>
</feature>
<evidence type="ECO:0000256" key="3">
    <source>
        <dbReference type="ARBA" id="ARBA00022884"/>
    </source>
</evidence>
<dbReference type="OMA" id="KWIANQH"/>
<keyword evidence="1" id="KW-0507">mRNA processing</keyword>
<dbReference type="InterPro" id="IPR000061">
    <property type="entry name" value="Surp"/>
</dbReference>
<feature type="compositionally biased region" description="Basic and acidic residues" evidence="7">
    <location>
        <begin position="764"/>
        <end position="781"/>
    </location>
</feature>
<protein>
    <submittedName>
        <fullName evidence="9">Splicing factor, suppressor of white-apricot-like protein</fullName>
    </submittedName>
</protein>
<dbReference type="GO" id="GO:0000395">
    <property type="term" value="P:mRNA 5'-splice site recognition"/>
    <property type="evidence" value="ECO:0007669"/>
    <property type="project" value="TreeGrafter"/>
</dbReference>
<dbReference type="EMBL" id="KD074002">
    <property type="protein sequence ID" value="EMS63073.1"/>
    <property type="molecule type" value="Genomic_DNA"/>
</dbReference>
<feature type="compositionally biased region" description="Polar residues" evidence="7">
    <location>
        <begin position="645"/>
        <end position="665"/>
    </location>
</feature>
<evidence type="ECO:0000313" key="9">
    <source>
        <dbReference type="EMBL" id="EMS63073.1"/>
    </source>
</evidence>
<dbReference type="Gene3D" id="1.10.10.790">
    <property type="entry name" value="Surp module"/>
    <property type="match status" value="2"/>
</dbReference>
<dbReference type="FunFam" id="1.10.10.790:FF:000011">
    <property type="entry name" value="Splicing factor, suppressor of white-apricot"/>
    <property type="match status" value="1"/>
</dbReference>
<dbReference type="SUPFAM" id="SSF109905">
    <property type="entry name" value="Surp module (SWAP domain)"/>
    <property type="match status" value="2"/>
</dbReference>
<feature type="compositionally biased region" description="Basic and acidic residues" evidence="7">
    <location>
        <begin position="788"/>
        <end position="800"/>
    </location>
</feature>
<evidence type="ECO:0000256" key="7">
    <source>
        <dbReference type="SAM" id="MobiDB-lite"/>
    </source>
</evidence>
<name>M7ZIN9_TRIUA</name>
<feature type="domain" description="SURP motif" evidence="8">
    <location>
        <begin position="156"/>
        <end position="198"/>
    </location>
</feature>
<dbReference type="PANTHER" id="PTHR13161:SF15">
    <property type="entry name" value="SPLICING FACTOR, SUPPRESSOR OF WHITE-APRICOT HOMOLOG"/>
    <property type="match status" value="1"/>
</dbReference>
<feature type="compositionally biased region" description="Basic and acidic residues" evidence="7">
    <location>
        <begin position="673"/>
        <end position="712"/>
    </location>
</feature>
<evidence type="ECO:0000256" key="1">
    <source>
        <dbReference type="ARBA" id="ARBA00022664"/>
    </source>
</evidence>
<dbReference type="Pfam" id="PF01805">
    <property type="entry name" value="Surp"/>
    <property type="match status" value="2"/>
</dbReference>
<dbReference type="SMART" id="SM00648">
    <property type="entry name" value="SWAP"/>
    <property type="match status" value="2"/>
</dbReference>
<feature type="compositionally biased region" description="Polar residues" evidence="7">
    <location>
        <begin position="844"/>
        <end position="857"/>
    </location>
</feature>
<dbReference type="InterPro" id="IPR032675">
    <property type="entry name" value="LRR_dom_sf"/>
</dbReference>
<evidence type="ECO:0000259" key="8">
    <source>
        <dbReference type="PROSITE" id="PS50128"/>
    </source>
</evidence>
<feature type="region of interest" description="Disordered" evidence="7">
    <location>
        <begin position="532"/>
        <end position="581"/>
    </location>
</feature>
<reference evidence="9" key="1">
    <citation type="journal article" date="2013" name="Nature">
        <title>Draft genome of the wheat A-genome progenitor Triticum urartu.</title>
        <authorList>
            <person name="Ling H.Q."/>
            <person name="Zhao S."/>
            <person name="Liu D."/>
            <person name="Wang J."/>
            <person name="Sun H."/>
            <person name="Zhang C."/>
            <person name="Fan H."/>
            <person name="Li D."/>
            <person name="Dong L."/>
            <person name="Tao Y."/>
            <person name="Gao C."/>
            <person name="Wu H."/>
            <person name="Li Y."/>
            <person name="Cui Y."/>
            <person name="Guo X."/>
            <person name="Zheng S."/>
            <person name="Wang B."/>
            <person name="Yu K."/>
            <person name="Liang Q."/>
            <person name="Yang W."/>
            <person name="Lou X."/>
            <person name="Chen J."/>
            <person name="Feng M."/>
            <person name="Jian J."/>
            <person name="Zhang X."/>
            <person name="Luo G."/>
            <person name="Jiang Y."/>
            <person name="Liu J."/>
            <person name="Wang Z."/>
            <person name="Sha Y."/>
            <person name="Zhang B."/>
            <person name="Wu H."/>
            <person name="Tang D."/>
            <person name="Shen Q."/>
            <person name="Xue P."/>
            <person name="Zou S."/>
            <person name="Wang X."/>
            <person name="Liu X."/>
            <person name="Wang F."/>
            <person name="Yang Y."/>
            <person name="An X."/>
            <person name="Dong Z."/>
            <person name="Zhang K."/>
            <person name="Zhang X."/>
            <person name="Luo M.C."/>
            <person name="Dvorak J."/>
            <person name="Tong Y."/>
            <person name="Wang J."/>
            <person name="Yang H."/>
            <person name="Li Z."/>
            <person name="Wang D."/>
            <person name="Zhang A."/>
            <person name="Wang J."/>
        </authorList>
    </citation>
    <scope>NUCLEOTIDE SEQUENCE</scope>
</reference>
<feature type="domain" description="SURP motif" evidence="8">
    <location>
        <begin position="362"/>
        <end position="404"/>
    </location>
</feature>
<feature type="compositionally biased region" description="Basic residues" evidence="7">
    <location>
        <begin position="801"/>
        <end position="816"/>
    </location>
</feature>
<evidence type="ECO:0000256" key="4">
    <source>
        <dbReference type="ARBA" id="ARBA00023015"/>
    </source>
</evidence>
<evidence type="ECO:0000256" key="5">
    <source>
        <dbReference type="ARBA" id="ARBA00023163"/>
    </source>
</evidence>
<dbReference type="InterPro" id="IPR040397">
    <property type="entry name" value="SWAP"/>
</dbReference>
<feature type="region of interest" description="Disordered" evidence="7">
    <location>
        <begin position="411"/>
        <end position="520"/>
    </location>
</feature>
<sequence length="1462" mass="162442">MDLQIVGRHALLFDDDAAAEVVNSGGSLVPWSAAGAADLLLDRHDVRHLLDRVPPRPNRAYSVALLSTPSPDGVSEAELDRERFLDLTADVGTGDASPSGNGTDTGQAGYNAVAFSYGGPAGSDDPKDSVSSYRPSFPVPESLLNKLPPSEKVHQIIARTALFVSEHGGQSEIVLRVKQGSNPTFGFLMPDHHLHSYFRYIVDHPQLLKDVSDADTNKGNKIVMGESENAASSSGALSLLGAVYESGDEDEGVLPASSKGKDPGNEALHDNVHKGSSCLVHDNEVKKDQTVTIEAATLVKDKPIFTKKNPTIAGNSIVAAQREKVKDAMTVLTTSTKSDNSKLGVSDTKEMILEPPSFLKGTMEKIVEFILRNGKEFEQKLIEQDRMTGRFPFLLPSNPYHSYYLKMLQETQESKSRGGSSEHKDRRSSSERQDWRSSSERRDRRSSERKDRRSMDRKDRSSSDLRDSGHDKGRGSANKDSSTSDRSSAEPSQKQLSDKQGEGKFQLVTDGAKKELPRTVTADEAAAIVMAATRGLGPANPQPNTLKDTSDIRHIQGSGAVSKPASNSEPGTSVTSSDQLKKEGIGIIDDDWITNTIAKAVAVAASKEADSSEASMTNEQKLKAERLRRAKMFTSIIKGGGNKSDLVTSEITNESARAAPANSNLPVPPEPLATEREGSSVRFEREGSSVRFEREGSNMIKQEKDSDDEQNRARKYRKHHPESDEDKDYLEEESYKHSRKRHRSERSRGHSKDAHKRKHKQHSKEREYRHDHSSSEDELRSSKSRHWHRDDHHYTEDDEHRRHRRSHRSGSKRKHKDDRDLNEQTLGRPEASQNTPEHRHGSEQPPSDTAQSSQAATQGERQLIAVISKILSKHQGSIRRLSIRYDYFYISDIHDTLGGWLTSPALTNLEEIEIISCSYRGQYPLPLPVIRFAPTVRAATFDFCRFPEQALHALIFRQLKRLALHDVTVPNDDLQGVLSNCPVLESLLIDIDVRRTPDIVRVLINSPSLRIIENGYMVQVVIENAPQLERLITARNFHSSYYSYNPMFVLLPHARKLEILDSFRNFREVACEPDLDEVIDLLRCFPYLTKLYITSSPRKCSRNDGHGYNPQDPITCLELHLTEVVLKRYEGKQPDVNFAKFFVLNAKVLESMKFGVHDSCNNKWIANQHQLLRLDSRASRDAQIDFRSDLTCDDFVCYDVLSVPDPLGIRKWWKADEEQVCECVIFFVGICIHTVAAFAYPPLVESVSCAPRVVLPESELMVAEHLSALNHKSCNLALGYPNPAVVLQITKTEGALQSAKTGGVLQSAETGGVQNVKTEGLWSAKIAVLQTSKTVGMTRVGEIGDLNHLTKFPEENVAPLTMLAEDSKFYWKAFSLADGATTIRCPARGGSRRTLALVHGQAVGGPNGEDTVPLRCPCNNILGDADRRTDTGDDVDIRREKVAAEQVHAPGPLVIQELRHPP</sequence>
<feature type="region of interest" description="Disordered" evidence="7">
    <location>
        <begin position="638"/>
        <end position="857"/>
    </location>
</feature>
<feature type="compositionally biased region" description="Polar residues" evidence="7">
    <location>
        <begin position="564"/>
        <end position="578"/>
    </location>
</feature>
<feature type="region of interest" description="Disordered" evidence="7">
    <location>
        <begin position="249"/>
        <end position="268"/>
    </location>
</feature>
<dbReference type="InterPro" id="IPR035967">
    <property type="entry name" value="SWAP/Surp_sf"/>
</dbReference>
<proteinExistence type="predicted"/>
<feature type="compositionally biased region" description="Acidic residues" evidence="7">
    <location>
        <begin position="723"/>
        <end position="732"/>
    </location>
</feature>
<gene>
    <name evidence="9" type="ORF">TRIUR3_08166</name>
</gene>
<dbReference type="InterPro" id="IPR006566">
    <property type="entry name" value="FBD"/>
</dbReference>
<dbReference type="PANTHER" id="PTHR13161">
    <property type="entry name" value="SPLICING FACTOR SUPPRESSOR OF WHITE APRICOT"/>
    <property type="match status" value="1"/>
</dbReference>
<dbReference type="GO" id="GO:0003723">
    <property type="term" value="F:RNA binding"/>
    <property type="evidence" value="ECO:0007669"/>
    <property type="project" value="UniProtKB-KW"/>
</dbReference>
<dbReference type="Pfam" id="PF09750">
    <property type="entry name" value="DRY_EERY"/>
    <property type="match status" value="1"/>
</dbReference>
<dbReference type="SMART" id="SM01141">
    <property type="entry name" value="DRY_EERY"/>
    <property type="match status" value="1"/>
</dbReference>
<keyword evidence="2" id="KW-0677">Repeat</keyword>
<dbReference type="STRING" id="4572.M7ZIN9"/>
<dbReference type="InterPro" id="IPR055411">
    <property type="entry name" value="LRR_FXL15/At3g58940/PEG3-like"/>
</dbReference>
<keyword evidence="3" id="KW-0694">RNA-binding</keyword>
<dbReference type="Gene3D" id="3.80.10.10">
    <property type="entry name" value="Ribonuclease Inhibitor"/>
    <property type="match status" value="1"/>
</dbReference>
<dbReference type="Pfam" id="PF24758">
    <property type="entry name" value="LRR_At5g56370"/>
    <property type="match status" value="1"/>
</dbReference>
<dbReference type="eggNOG" id="KOG1847">
    <property type="taxonomic scope" value="Eukaryota"/>
</dbReference>
<keyword evidence="5" id="KW-0804">Transcription</keyword>
<keyword evidence="4" id="KW-0805">Transcription regulation</keyword>
<feature type="compositionally biased region" description="Basic and acidic residues" evidence="7">
    <location>
        <begin position="412"/>
        <end position="474"/>
    </location>
</feature>
<evidence type="ECO:0000256" key="6">
    <source>
        <dbReference type="ARBA" id="ARBA00023187"/>
    </source>
</evidence>
<accession>M7ZIN9</accession>
<evidence type="ECO:0000256" key="2">
    <source>
        <dbReference type="ARBA" id="ARBA00022737"/>
    </source>
</evidence>
<dbReference type="InterPro" id="IPR019147">
    <property type="entry name" value="SWAP_N_domain"/>
</dbReference>
<feature type="compositionally biased region" description="Basic residues" evidence="7">
    <location>
        <begin position="753"/>
        <end position="763"/>
    </location>
</feature>
<organism evidence="9">
    <name type="scientific">Triticum urartu</name>
    <name type="common">Red wild einkorn</name>
    <name type="synonym">Crithodium urartu</name>
    <dbReference type="NCBI Taxonomy" id="4572"/>
    <lineage>
        <taxon>Eukaryota</taxon>
        <taxon>Viridiplantae</taxon>
        <taxon>Streptophyta</taxon>
        <taxon>Embryophyta</taxon>
        <taxon>Tracheophyta</taxon>
        <taxon>Spermatophyta</taxon>
        <taxon>Magnoliopsida</taxon>
        <taxon>Liliopsida</taxon>
        <taxon>Poales</taxon>
        <taxon>Poaceae</taxon>
        <taxon>BOP clade</taxon>
        <taxon>Pooideae</taxon>
        <taxon>Triticodae</taxon>
        <taxon>Triticeae</taxon>
        <taxon>Triticinae</taxon>
        <taxon>Triticum</taxon>
    </lineage>
</organism>
<dbReference type="SUPFAM" id="SSF52047">
    <property type="entry name" value="RNI-like"/>
    <property type="match status" value="1"/>
</dbReference>
<feature type="compositionally biased region" description="Basic and acidic residues" evidence="7">
    <location>
        <begin position="259"/>
        <end position="268"/>
    </location>
</feature>
<dbReference type="PROSITE" id="PS50128">
    <property type="entry name" value="SURP"/>
    <property type="match status" value="2"/>
</dbReference>
<dbReference type="Pfam" id="PF08387">
    <property type="entry name" value="FBD"/>
    <property type="match status" value="1"/>
</dbReference>